<protein>
    <submittedName>
        <fullName evidence="7">Regulatory-associated protein of mtor</fullName>
    </submittedName>
</protein>
<dbReference type="Pfam" id="PF00400">
    <property type="entry name" value="WD40"/>
    <property type="match status" value="2"/>
</dbReference>
<dbReference type="SUPFAM" id="SSF48371">
    <property type="entry name" value="ARM repeat"/>
    <property type="match status" value="1"/>
</dbReference>
<gene>
    <name evidence="7" type="ORF">M0813_16330</name>
</gene>
<feature type="region of interest" description="Disordered" evidence="5">
    <location>
        <begin position="658"/>
        <end position="683"/>
    </location>
</feature>
<feature type="compositionally biased region" description="Polar residues" evidence="5">
    <location>
        <begin position="465"/>
        <end position="476"/>
    </location>
</feature>
<dbReference type="InterPro" id="IPR036322">
    <property type="entry name" value="WD40_repeat_dom_sf"/>
</dbReference>
<evidence type="ECO:0000256" key="1">
    <source>
        <dbReference type="ARBA" id="ARBA00009257"/>
    </source>
</evidence>
<dbReference type="Proteomes" id="UP001150062">
    <property type="component" value="Unassembled WGS sequence"/>
</dbReference>
<organism evidence="7 8">
    <name type="scientific">Anaeramoeba flamelloides</name>
    <dbReference type="NCBI Taxonomy" id="1746091"/>
    <lineage>
        <taxon>Eukaryota</taxon>
        <taxon>Metamonada</taxon>
        <taxon>Anaeramoebidae</taxon>
        <taxon>Anaeramoeba</taxon>
    </lineage>
</organism>
<feature type="repeat" description="WD" evidence="4">
    <location>
        <begin position="1505"/>
        <end position="1547"/>
    </location>
</feature>
<dbReference type="SMART" id="SM01302">
    <property type="entry name" value="Raptor_N"/>
    <property type="match status" value="1"/>
</dbReference>
<dbReference type="PROSITE" id="PS50294">
    <property type="entry name" value="WD_REPEATS_REGION"/>
    <property type="match status" value="1"/>
</dbReference>
<dbReference type="PANTHER" id="PTHR12848">
    <property type="entry name" value="REGULATORY-ASSOCIATED PROTEIN OF MTOR"/>
    <property type="match status" value="1"/>
</dbReference>
<feature type="compositionally biased region" description="Low complexity" evidence="5">
    <location>
        <begin position="416"/>
        <end position="456"/>
    </location>
</feature>
<comment type="caution">
    <text evidence="7">The sequence shown here is derived from an EMBL/GenBank/DDBJ whole genome shotgun (WGS) entry which is preliminary data.</text>
</comment>
<name>A0ABQ8Z0R3_9EUKA</name>
<dbReference type="InterPro" id="IPR015943">
    <property type="entry name" value="WD40/YVTN_repeat-like_dom_sf"/>
</dbReference>
<dbReference type="SUPFAM" id="SSF50978">
    <property type="entry name" value="WD40 repeat-like"/>
    <property type="match status" value="1"/>
</dbReference>
<dbReference type="Gene3D" id="2.130.10.10">
    <property type="entry name" value="YVTN repeat-like/Quinoprotein amine dehydrogenase"/>
    <property type="match status" value="2"/>
</dbReference>
<feature type="region of interest" description="Disordered" evidence="5">
    <location>
        <begin position="415"/>
        <end position="499"/>
    </location>
</feature>
<reference evidence="7" key="1">
    <citation type="submission" date="2022-08" db="EMBL/GenBank/DDBJ databases">
        <title>Novel sulfate-reducing endosymbionts in the free-living metamonad Anaeramoeba.</title>
        <authorList>
            <person name="Jerlstrom-Hultqvist J."/>
            <person name="Cepicka I."/>
            <person name="Gallot-Lavallee L."/>
            <person name="Salas-Leiva D."/>
            <person name="Curtis B.A."/>
            <person name="Zahonova K."/>
            <person name="Pipaliya S."/>
            <person name="Dacks J."/>
            <person name="Roger A.J."/>
        </authorList>
    </citation>
    <scope>NUCLEOTIDE SEQUENCE</scope>
    <source>
        <strain evidence="7">Schooner1</strain>
    </source>
</reference>
<dbReference type="InterPro" id="IPR029347">
    <property type="entry name" value="Raptor_N"/>
</dbReference>
<feature type="region of interest" description="Disordered" evidence="5">
    <location>
        <begin position="1133"/>
        <end position="1192"/>
    </location>
</feature>
<feature type="compositionally biased region" description="Basic residues" evidence="5">
    <location>
        <begin position="1167"/>
        <end position="1182"/>
    </location>
</feature>
<dbReference type="Pfam" id="PF14538">
    <property type="entry name" value="Raptor_N"/>
    <property type="match status" value="1"/>
</dbReference>
<dbReference type="InterPro" id="IPR011989">
    <property type="entry name" value="ARM-like"/>
</dbReference>
<sequence>MQVNFEFQTKDETVQSYFNQERHNTNSLVETKTKKPTTKEWRISKSRTVTGILVMCLNIGVDPPDVIKPDPCAKLECWIDPEQVPENDVLDHIGTSLQRQYETLEPRSRYKYHMDTPLSKMKEICKFPRRYAKRERILFHYNGHGVPKPTKNQEIWVFNQDYTQYVPLLFVELQSWVKDPCTYVFDCSSAGILAPCLGKNNTADFYREIAFFACQENEILPTNELMPADLFTSCLTTPIKTALRWHICSKISKNSFLSDLTVEILDKIPGKLTDRKTLLGELNWVFQSITDTIAWNVLPRKLFQQLYRQDQLTASLFRNFLLAERIMHSLNCNPFTIPEITVTYDNHLWDAWDHCVDIALIQLTEIIENPKLKYRSISFFSNQLTAFDVWLSSSRNINKNLMQKMMIQSAMALGANNKSNNGDNNNNSNSNNSNSNNNNNNTTNNNYSKSNNSYNKSENENEYTFSQESNEFNNEQKNSKRKMKQKKKKKISLKDNEKKKISSLNNISIKKTNSSNKDLLINDNSSASSTSSNSSFSSMNWSNFEIEEMLKKTDLDSLSRGPEQLPVLIQVLLSPLHRKRSLNLLARFIDLGEAAIQTALTVGIFPYMLRLLKIPSQDFHTILSFIWAKILVWDPNCKYQLVRDNSFYYFIQILRSSNPSTSNSNKNSNKNFNTTSNSNFNSSSSGSSSALSSSSTSSDSFQLYLATLILSMIQDSHLIGKQICQINGIYELLITNLKSEDYKVRQWSCLCLAKFWQDFNLSKIEAIEKNSHEKLFVLLNDNNPIVRACAVYALNTFLGGVNIGKVNDKYNIIKYDLESKNKNENENENENKNEEESKNKLKNEINGNKNEIKENENEKENEKQKEKEKEKEKKKQMENEKEKKKSNGENELKLKQQKQKFEIEMKIALTLAGLTHDGSSLVRNELLVIFSKLIELYQPNVKEIALLHIENAKIDQEQSMYSLSYYKTIFFYIWTKLNKFCFDPYPMIAKKAQKLIEQLYFNWGIELNELNFYSKELYTFSNIIKFNNSNSNSNSNINSNSNTNMEDLEIFDEFSSEDNLSKSLNERNIELHQNINKKFFKKKKSSSSSISKSLTKNRTNSNLLLKKIGSPKNKKKITLKNKKEIILKNKKEIKDREREREREREKGKERRKGKRKRANKGNNKGKEKGKRKEKAKIKRKDKNVKSRMEKKLSKTQIQQLQYKSLNSILFSWCSDNFLKPMISSTSIHETQKLKNYYYHRKLIDRTKFSLAQYLSTQDCYKRQIDVPTGVLDNQTNNVDSIVFHPFEPIIITSDRQHNINVWNWEHENGKIIKKFRNITSNDEHNIYSKLTFLTLANEEGDASIITGSNNGIIRVWRNFLNKDQEPRLVTAWEAISNESNNNNSSNSNYSYSYNNDSINGGGNSSSGHSSISNSLRRQRNFHLPMDWNQISGHIVVCSRNSRLIRIWDVERKKIVLTIPLKHEGRITSIKTDPLGDRTLYAGSDDGSLLIYDIRLDSKLKPAKVLKEHKDTVISVLKQKGGYHQLVSGSRDGKIKLWDTRSSNSVLTIASPKPEMSALALHDHGPFIATGSKHQYFCTFNLNGKKLSSISYYNTFMGQRLGPISALQFHPYRVVLAAGAESLISIFKQRENL</sequence>
<dbReference type="SMART" id="SM00320">
    <property type="entry name" value="WD40"/>
    <property type="match status" value="7"/>
</dbReference>
<dbReference type="PROSITE" id="PS50082">
    <property type="entry name" value="WD_REPEATS_2"/>
    <property type="match status" value="2"/>
</dbReference>
<evidence type="ECO:0000256" key="2">
    <source>
        <dbReference type="ARBA" id="ARBA00022574"/>
    </source>
</evidence>
<dbReference type="InterPro" id="IPR016024">
    <property type="entry name" value="ARM-type_fold"/>
</dbReference>
<evidence type="ECO:0000256" key="5">
    <source>
        <dbReference type="SAM" id="MobiDB-lite"/>
    </source>
</evidence>
<evidence type="ECO:0000256" key="3">
    <source>
        <dbReference type="ARBA" id="ARBA00022737"/>
    </source>
</evidence>
<dbReference type="InterPro" id="IPR004083">
    <property type="entry name" value="Raptor"/>
</dbReference>
<keyword evidence="2 4" id="KW-0853">WD repeat</keyword>
<comment type="similarity">
    <text evidence="1">Belongs to the WD repeat RAPTOR family.</text>
</comment>
<feature type="repeat" description="WD" evidence="4">
    <location>
        <begin position="1271"/>
        <end position="1303"/>
    </location>
</feature>
<evidence type="ECO:0000313" key="8">
    <source>
        <dbReference type="Proteomes" id="UP001150062"/>
    </source>
</evidence>
<keyword evidence="3" id="KW-0677">Repeat</keyword>
<dbReference type="PROSITE" id="PS00678">
    <property type="entry name" value="WD_REPEATS_1"/>
    <property type="match status" value="1"/>
</dbReference>
<feature type="compositionally biased region" description="Basic and acidic residues" evidence="5">
    <location>
        <begin position="822"/>
        <end position="843"/>
    </location>
</feature>
<keyword evidence="8" id="KW-1185">Reference proteome</keyword>
<feature type="compositionally biased region" description="Basic and acidic residues" evidence="5">
    <location>
        <begin position="1183"/>
        <end position="1192"/>
    </location>
</feature>
<evidence type="ECO:0000313" key="7">
    <source>
        <dbReference type="EMBL" id="KAJ6250274.1"/>
    </source>
</evidence>
<feature type="compositionally biased region" description="Basic and acidic residues" evidence="5">
    <location>
        <begin position="1133"/>
        <end position="1148"/>
    </location>
</feature>
<dbReference type="EMBL" id="JAOAOG010000084">
    <property type="protein sequence ID" value="KAJ6250274.1"/>
    <property type="molecule type" value="Genomic_DNA"/>
</dbReference>
<feature type="region of interest" description="Disordered" evidence="5">
    <location>
        <begin position="822"/>
        <end position="893"/>
    </location>
</feature>
<proteinExistence type="inferred from homology"/>
<feature type="compositionally biased region" description="Basic residues" evidence="5">
    <location>
        <begin position="1149"/>
        <end position="1159"/>
    </location>
</feature>
<feature type="compositionally biased region" description="Basic residues" evidence="5">
    <location>
        <begin position="479"/>
        <end position="491"/>
    </location>
</feature>
<evidence type="ECO:0000259" key="6">
    <source>
        <dbReference type="SMART" id="SM01302"/>
    </source>
</evidence>
<dbReference type="Gene3D" id="1.25.10.10">
    <property type="entry name" value="Leucine-rich Repeat Variant"/>
    <property type="match status" value="1"/>
</dbReference>
<feature type="compositionally biased region" description="Basic and acidic residues" evidence="5">
    <location>
        <begin position="850"/>
        <end position="893"/>
    </location>
</feature>
<dbReference type="PANTHER" id="PTHR12848:SF16">
    <property type="entry name" value="REGULATORY-ASSOCIATED PROTEIN OF MTOR"/>
    <property type="match status" value="1"/>
</dbReference>
<accession>A0ABQ8Z0R3</accession>
<feature type="domain" description="Raptor N-terminal CASPase-like" evidence="6">
    <location>
        <begin position="45"/>
        <end position="198"/>
    </location>
</feature>
<evidence type="ECO:0000256" key="4">
    <source>
        <dbReference type="PROSITE-ProRule" id="PRU00221"/>
    </source>
</evidence>
<dbReference type="PRINTS" id="PR01547">
    <property type="entry name" value="YEAST176DUF"/>
</dbReference>
<dbReference type="InterPro" id="IPR019775">
    <property type="entry name" value="WD40_repeat_CS"/>
</dbReference>
<dbReference type="InterPro" id="IPR001680">
    <property type="entry name" value="WD40_rpt"/>
</dbReference>